<comment type="caution">
    <text evidence="1">The sequence shown here is derived from an EMBL/GenBank/DDBJ whole genome shotgun (WGS) entry which is preliminary data.</text>
</comment>
<sequence length="66" mass="7535">ATGESETKGGIALVNVNNRIHLLFGEEYGIHVYSMPEIGTDVKIRIPVIYSDRNLIHMEERQENYC</sequence>
<name>K1UI59_9ZZZZ</name>
<gene>
    <name evidence="1" type="ORF">LEA_07384</name>
</gene>
<dbReference type="EMBL" id="AJWY01004860">
    <property type="protein sequence ID" value="EKC71211.1"/>
    <property type="molecule type" value="Genomic_DNA"/>
</dbReference>
<dbReference type="GO" id="GO:0016301">
    <property type="term" value="F:kinase activity"/>
    <property type="evidence" value="ECO:0007669"/>
    <property type="project" value="UniProtKB-KW"/>
</dbReference>
<protein>
    <submittedName>
        <fullName evidence="1">Two-component sensor histidine kinase YesM</fullName>
    </submittedName>
</protein>
<evidence type="ECO:0000313" key="1">
    <source>
        <dbReference type="EMBL" id="EKC71211.1"/>
    </source>
</evidence>
<organism evidence="1">
    <name type="scientific">human gut metagenome</name>
    <dbReference type="NCBI Taxonomy" id="408170"/>
    <lineage>
        <taxon>unclassified sequences</taxon>
        <taxon>metagenomes</taxon>
        <taxon>organismal metagenomes</taxon>
    </lineage>
</organism>
<proteinExistence type="predicted"/>
<dbReference type="AlphaFoldDB" id="K1UI59"/>
<reference evidence="1" key="1">
    <citation type="journal article" date="2013" name="Environ. Microbiol.">
        <title>Microbiota from the distal guts of lean and obese adolescents exhibit partial functional redundancy besides clear differences in community structure.</title>
        <authorList>
            <person name="Ferrer M."/>
            <person name="Ruiz A."/>
            <person name="Lanza F."/>
            <person name="Haange S.B."/>
            <person name="Oberbach A."/>
            <person name="Till H."/>
            <person name="Bargiela R."/>
            <person name="Campoy C."/>
            <person name="Segura M.T."/>
            <person name="Richter M."/>
            <person name="von Bergen M."/>
            <person name="Seifert J."/>
            <person name="Suarez A."/>
        </authorList>
    </citation>
    <scope>NUCLEOTIDE SEQUENCE</scope>
</reference>
<feature type="non-terminal residue" evidence="1">
    <location>
        <position position="1"/>
    </location>
</feature>
<keyword evidence="1" id="KW-0418">Kinase</keyword>
<keyword evidence="1" id="KW-0808">Transferase</keyword>
<accession>K1UI59</accession>